<reference evidence="1" key="2">
    <citation type="submission" date="2021-05" db="EMBL/GenBank/DDBJ databases">
        <title>Protein family content uncovers lineage relationships and bacterial pathway maintenance mechanisms in DPANN archaea.</title>
        <authorList>
            <person name="Castelle C.J."/>
            <person name="Meheust R."/>
            <person name="Jaffe A.L."/>
            <person name="Seitz K."/>
            <person name="Gong X."/>
            <person name="Baker B.J."/>
            <person name="Banfield J.F."/>
        </authorList>
    </citation>
    <scope>NUCLEOTIDE SEQUENCE</scope>
    <source>
        <strain evidence="1">RIFCSPLOWO2_01_FULL_AR10_48_17</strain>
    </source>
</reference>
<sequence>MDKKQLLLFTGALVLVVLLSSVAFAQLGRSLADRDNSDADGRPPDRINARINAIAVARERLISARAEVNTAQTDFLQAQQQLRQTLVDKTAARRALVTKAKLYLVHQGTQLEEKLLELRARGLVVSEIDINAVARLRIDANTANDQNKVIRVSKELREKWRNVVTQTYVAHAQRLNQRFLTAITNGKRFVERLEGVVAKLKANGKDTAELERGVAVVKADINALEQLHVDLKAEFEAVATTKEKMVVVYKAKRLLRVARVRFQEDLQLLKKLIVLQRRLNSGTQAEIETATTDATQITAQVETRTTLETEITQAQTQAEIDANAAVGTNGGME</sequence>
<reference evidence="1" key="1">
    <citation type="submission" date="2021-03" db="EMBL/GenBank/DDBJ databases">
        <authorList>
            <person name="Jaffe A."/>
        </authorList>
    </citation>
    <scope>NUCLEOTIDE SEQUENCE</scope>
    <source>
        <strain evidence="1">RIFCSPLOWO2_01_FULL_AR10_48_17</strain>
    </source>
</reference>
<dbReference type="Proteomes" id="UP000675968">
    <property type="component" value="Unassembled WGS sequence"/>
</dbReference>
<comment type="caution">
    <text evidence="1">The sequence shown here is derived from an EMBL/GenBank/DDBJ whole genome shotgun (WGS) entry which is preliminary data.</text>
</comment>
<organism evidence="1 2">
    <name type="scientific">Candidatus Iainarchaeum sp</name>
    <dbReference type="NCBI Taxonomy" id="3101447"/>
    <lineage>
        <taxon>Archaea</taxon>
        <taxon>Candidatus Iainarchaeota</taxon>
        <taxon>Candidatus Iainarchaeia</taxon>
        <taxon>Candidatus Iainarchaeales</taxon>
        <taxon>Candidatus Iainarchaeaceae</taxon>
        <taxon>Candidatus Iainarchaeum</taxon>
    </lineage>
</organism>
<name>A0A8T4L626_9ARCH</name>
<evidence type="ECO:0000313" key="1">
    <source>
        <dbReference type="EMBL" id="MBS3060999.1"/>
    </source>
</evidence>
<gene>
    <name evidence="1" type="ORF">J4215_00275</name>
</gene>
<proteinExistence type="predicted"/>
<evidence type="ECO:0000313" key="2">
    <source>
        <dbReference type="Proteomes" id="UP000675968"/>
    </source>
</evidence>
<protein>
    <submittedName>
        <fullName evidence="1">Uncharacterized protein</fullName>
    </submittedName>
</protein>
<accession>A0A8T4L626</accession>
<dbReference type="EMBL" id="JAGVWC010000004">
    <property type="protein sequence ID" value="MBS3060999.1"/>
    <property type="molecule type" value="Genomic_DNA"/>
</dbReference>
<dbReference type="AlphaFoldDB" id="A0A8T4L626"/>